<keyword evidence="5 6" id="KW-0472">Membrane</keyword>
<evidence type="ECO:0000256" key="6">
    <source>
        <dbReference type="SAM" id="Phobius"/>
    </source>
</evidence>
<dbReference type="PROSITE" id="PS50887">
    <property type="entry name" value="GGDEF"/>
    <property type="match status" value="1"/>
</dbReference>
<dbReference type="SMART" id="SM00267">
    <property type="entry name" value="GGDEF"/>
    <property type="match status" value="1"/>
</dbReference>
<evidence type="ECO:0000313" key="10">
    <source>
        <dbReference type="Proteomes" id="UP000703590"/>
    </source>
</evidence>
<dbReference type="InterPro" id="IPR000160">
    <property type="entry name" value="GGDEF_dom"/>
</dbReference>
<evidence type="ECO:0000256" key="1">
    <source>
        <dbReference type="ARBA" id="ARBA00004651"/>
    </source>
</evidence>
<dbReference type="PROSITE" id="PS50883">
    <property type="entry name" value="EAL"/>
    <property type="match status" value="1"/>
</dbReference>
<dbReference type="Pfam" id="PF08269">
    <property type="entry name" value="dCache_2"/>
    <property type="match status" value="1"/>
</dbReference>
<dbReference type="InterPro" id="IPR029787">
    <property type="entry name" value="Nucleotide_cyclase"/>
</dbReference>
<dbReference type="InterPro" id="IPR004010">
    <property type="entry name" value="Double_Cache_2"/>
</dbReference>
<evidence type="ECO:0000256" key="4">
    <source>
        <dbReference type="ARBA" id="ARBA00022989"/>
    </source>
</evidence>
<evidence type="ECO:0000256" key="2">
    <source>
        <dbReference type="ARBA" id="ARBA00022475"/>
    </source>
</evidence>
<dbReference type="InterPro" id="IPR033480">
    <property type="entry name" value="sCache_2"/>
</dbReference>
<dbReference type="InterPro" id="IPR001633">
    <property type="entry name" value="EAL_dom"/>
</dbReference>
<dbReference type="Gene3D" id="3.30.70.270">
    <property type="match status" value="1"/>
</dbReference>
<evidence type="ECO:0000313" key="9">
    <source>
        <dbReference type="EMBL" id="MBN2964093.1"/>
    </source>
</evidence>
<dbReference type="PANTHER" id="PTHR44757:SF2">
    <property type="entry name" value="BIOFILM ARCHITECTURE MAINTENANCE PROTEIN MBAA"/>
    <property type="match status" value="1"/>
</dbReference>
<dbReference type="Gene3D" id="3.30.450.20">
    <property type="entry name" value="PAS domain"/>
    <property type="match status" value="2"/>
</dbReference>
<evidence type="ECO:0000259" key="7">
    <source>
        <dbReference type="PROSITE" id="PS50883"/>
    </source>
</evidence>
<feature type="transmembrane region" description="Helical" evidence="6">
    <location>
        <begin position="12"/>
        <end position="32"/>
    </location>
</feature>
<comment type="subcellular location">
    <subcellularLocation>
        <location evidence="1">Cell membrane</location>
        <topology evidence="1">Multi-pass membrane protein</topology>
    </subcellularLocation>
</comment>
<dbReference type="Proteomes" id="UP000703590">
    <property type="component" value="Unassembled WGS sequence"/>
</dbReference>
<dbReference type="EMBL" id="JAFHKK010000007">
    <property type="protein sequence ID" value="MBN2964093.1"/>
    <property type="molecule type" value="Genomic_DNA"/>
</dbReference>
<dbReference type="SUPFAM" id="SSF55073">
    <property type="entry name" value="Nucleotide cyclase"/>
    <property type="match status" value="1"/>
</dbReference>
<keyword evidence="3 6" id="KW-0812">Transmembrane</keyword>
<sequence>MKPKQKLFKHVYMYGALLFFIFILSFIVINFTQHYLNFKHTSQKTQQDYFANQHYLLSWKVGHFIERIQNRQRDTKNQIHRLLQEEVHKAHALASNLYATYQHSLPKETLQELIAEALRPVRYMEDTGYFFIISEDGAKILFPNKPEQEGANYFHEANAHKRNVFGALMTIGQTTKEGFYSYQWEKPNSDKALFDKTSYVKYFEPYGWIIGTGVYTDDITATLQQSILSEIDGMNFDAFEENYLFVGQWDGTALTHPAKGKNMLDVQDVNGKYVVRALIEKAKEGGGFIEYVMPDLEDKRTLNKLSYVQAIPEWQWYVGSGVYTDDIQKQIDFEYANLKHAFGIWLLGSLFLFGIVALVMALFYRRFSHRLKMDFDAFFAFFDSLAHYNYPINKSQLRFLEFDALATSANAMLMEKLDLEKKLAHLAHHDALTSLPNRTLLNDRIERAIAACKREKRLMALCFIDLDNFKKINDSFGHSYGDAALLQVVERVRGILRETDTMARLGGDEFVLVLENLEHKQDAARILEKVQKTFETAFMIHRQTFFLTSSIGVSFYPKDGENGEILLKNADLAMYKAKASGKNNFCFYERALSSASLEILTIENELKSAIVKEEFEVYYQPQIHLQTGKCTGFEALLRWNHPQQGVLSPNRFIAYAEESRMILPIGAFVLKQACLDLVTLQKTLGFKGRVSVNVSGIQLEHDDFVNTLEHVLAQTGINPDALELEITESVFMKDALRWIAILDNIRALGVKIAIDDFGTGYSSLSYLRRLPVDKLKIDISFVRDLPEHKDARAIAKAIIVLAKSMQMTTLAEGIETPEQAEFLIQEGCSEGQGFYYQKGMNFSTLNTWLIANSR</sequence>
<dbReference type="Pfam" id="PF00563">
    <property type="entry name" value="EAL"/>
    <property type="match status" value="1"/>
</dbReference>
<accession>A0ABS2WR57</accession>
<keyword evidence="10" id="KW-1185">Reference proteome</keyword>
<dbReference type="Pfam" id="PF00990">
    <property type="entry name" value="GGDEF"/>
    <property type="match status" value="1"/>
</dbReference>
<evidence type="ECO:0000259" key="8">
    <source>
        <dbReference type="PROSITE" id="PS50887"/>
    </source>
</evidence>
<dbReference type="Gene3D" id="3.20.20.450">
    <property type="entry name" value="EAL domain"/>
    <property type="match status" value="1"/>
</dbReference>
<dbReference type="CDD" id="cd18774">
    <property type="entry name" value="PDC2_HK_sensor"/>
    <property type="match status" value="1"/>
</dbReference>
<protein>
    <submittedName>
        <fullName evidence="9">Cache domain-containing protein</fullName>
    </submittedName>
</protein>
<dbReference type="SMART" id="SM01049">
    <property type="entry name" value="Cache_2"/>
    <property type="match status" value="2"/>
</dbReference>
<dbReference type="SMART" id="SM00052">
    <property type="entry name" value="EAL"/>
    <property type="match status" value="1"/>
</dbReference>
<evidence type="ECO:0000256" key="3">
    <source>
        <dbReference type="ARBA" id="ARBA00022692"/>
    </source>
</evidence>
<dbReference type="SUPFAM" id="SSF141868">
    <property type="entry name" value="EAL domain-like"/>
    <property type="match status" value="1"/>
</dbReference>
<evidence type="ECO:0000256" key="5">
    <source>
        <dbReference type="ARBA" id="ARBA00023136"/>
    </source>
</evidence>
<keyword evidence="4 6" id="KW-1133">Transmembrane helix</keyword>
<comment type="caution">
    <text evidence="9">The sequence shown here is derived from an EMBL/GenBank/DDBJ whole genome shotgun (WGS) entry which is preliminary data.</text>
</comment>
<dbReference type="RefSeq" id="WP_205458641.1">
    <property type="nucleotide sequence ID" value="NZ_JAFHKK010000007.1"/>
</dbReference>
<dbReference type="InterPro" id="IPR043128">
    <property type="entry name" value="Rev_trsase/Diguanyl_cyclase"/>
</dbReference>
<name>A0ABS2WR57_9BACT</name>
<organism evidence="9 10">
    <name type="scientific">Sulfurospirillum tamanense</name>
    <dbReference type="NCBI Taxonomy" id="2813362"/>
    <lineage>
        <taxon>Bacteria</taxon>
        <taxon>Pseudomonadati</taxon>
        <taxon>Campylobacterota</taxon>
        <taxon>Epsilonproteobacteria</taxon>
        <taxon>Campylobacterales</taxon>
        <taxon>Sulfurospirillaceae</taxon>
        <taxon>Sulfurospirillum</taxon>
    </lineage>
</organism>
<proteinExistence type="predicted"/>
<dbReference type="InterPro" id="IPR052155">
    <property type="entry name" value="Biofilm_reg_signaling"/>
</dbReference>
<gene>
    <name evidence="9" type="ORF">JWV37_04825</name>
</gene>
<dbReference type="PANTHER" id="PTHR44757">
    <property type="entry name" value="DIGUANYLATE CYCLASE DGCP"/>
    <property type="match status" value="1"/>
</dbReference>
<reference evidence="9" key="1">
    <citation type="submission" date="2021-02" db="EMBL/GenBank/DDBJ databases">
        <title>Sulfurospirillum tamanensis sp. nov.</title>
        <authorList>
            <person name="Frolova A."/>
            <person name="Merkel A."/>
            <person name="Slobodkin A."/>
        </authorList>
    </citation>
    <scope>NUCLEOTIDE SEQUENCE</scope>
    <source>
        <strain evidence="9">T05b</strain>
    </source>
</reference>
<dbReference type="InterPro" id="IPR035919">
    <property type="entry name" value="EAL_sf"/>
</dbReference>
<dbReference type="NCBIfam" id="TIGR00254">
    <property type="entry name" value="GGDEF"/>
    <property type="match status" value="1"/>
</dbReference>
<dbReference type="CDD" id="cd01948">
    <property type="entry name" value="EAL"/>
    <property type="match status" value="1"/>
</dbReference>
<feature type="domain" description="GGDEF" evidence="8">
    <location>
        <begin position="457"/>
        <end position="590"/>
    </location>
</feature>
<feature type="domain" description="EAL" evidence="7">
    <location>
        <begin position="599"/>
        <end position="853"/>
    </location>
</feature>
<dbReference type="CDD" id="cd01949">
    <property type="entry name" value="GGDEF"/>
    <property type="match status" value="1"/>
</dbReference>
<keyword evidence="2" id="KW-1003">Cell membrane</keyword>
<reference evidence="9" key="2">
    <citation type="submission" date="2021-02" db="EMBL/GenBank/DDBJ databases">
        <authorList>
            <person name="Merkel A.Y."/>
        </authorList>
    </citation>
    <scope>NUCLEOTIDE SEQUENCE</scope>
    <source>
        <strain evidence="9">T05b</strain>
    </source>
</reference>
<feature type="transmembrane region" description="Helical" evidence="6">
    <location>
        <begin position="342"/>
        <end position="364"/>
    </location>
</feature>